<keyword evidence="3" id="KW-1185">Reference proteome</keyword>
<organism evidence="2 3">
    <name type="scientific">Pleurodeles waltl</name>
    <name type="common">Iberian ribbed newt</name>
    <dbReference type="NCBI Taxonomy" id="8319"/>
    <lineage>
        <taxon>Eukaryota</taxon>
        <taxon>Metazoa</taxon>
        <taxon>Chordata</taxon>
        <taxon>Craniata</taxon>
        <taxon>Vertebrata</taxon>
        <taxon>Euteleostomi</taxon>
        <taxon>Amphibia</taxon>
        <taxon>Batrachia</taxon>
        <taxon>Caudata</taxon>
        <taxon>Salamandroidea</taxon>
        <taxon>Salamandridae</taxon>
        <taxon>Pleurodelinae</taxon>
        <taxon>Pleurodeles</taxon>
    </lineage>
</organism>
<protein>
    <submittedName>
        <fullName evidence="2">Uncharacterized protein</fullName>
    </submittedName>
</protein>
<dbReference type="Proteomes" id="UP001066276">
    <property type="component" value="Chromosome 10"/>
</dbReference>
<feature type="region of interest" description="Disordered" evidence="1">
    <location>
        <begin position="1"/>
        <end position="38"/>
    </location>
</feature>
<name>A0AAV7MD37_PLEWA</name>
<evidence type="ECO:0000256" key="1">
    <source>
        <dbReference type="SAM" id="MobiDB-lite"/>
    </source>
</evidence>
<sequence>MGKVDKNQAKLQFDQRKSSGPTSDGVKPTLTGRAGVPTGEEQDLRQILVAMQHSCTQIDGKIDSLSYRMDRMTNAWTSMRSGLTSRRGGYPRGVTIAKHAGVLRSIRGRLCSLERELEQLEQEHMHGADSRTLDHIHAKLIAIQDTAVAEIQHLGKYATTRAYWEGERPGSVLSNVICPN</sequence>
<proteinExistence type="predicted"/>
<evidence type="ECO:0000313" key="3">
    <source>
        <dbReference type="Proteomes" id="UP001066276"/>
    </source>
</evidence>
<gene>
    <name evidence="2" type="ORF">NDU88_005498</name>
</gene>
<comment type="caution">
    <text evidence="2">The sequence shown here is derived from an EMBL/GenBank/DDBJ whole genome shotgun (WGS) entry which is preliminary data.</text>
</comment>
<evidence type="ECO:0000313" key="2">
    <source>
        <dbReference type="EMBL" id="KAJ1100412.1"/>
    </source>
</evidence>
<reference evidence="2" key="1">
    <citation type="journal article" date="2022" name="bioRxiv">
        <title>Sequencing and chromosome-scale assembly of the giantPleurodeles waltlgenome.</title>
        <authorList>
            <person name="Brown T."/>
            <person name="Elewa A."/>
            <person name="Iarovenko S."/>
            <person name="Subramanian E."/>
            <person name="Araus A.J."/>
            <person name="Petzold A."/>
            <person name="Susuki M."/>
            <person name="Suzuki K.-i.T."/>
            <person name="Hayashi T."/>
            <person name="Toyoda A."/>
            <person name="Oliveira C."/>
            <person name="Osipova E."/>
            <person name="Leigh N.D."/>
            <person name="Simon A."/>
            <person name="Yun M.H."/>
        </authorList>
    </citation>
    <scope>NUCLEOTIDE SEQUENCE</scope>
    <source>
        <strain evidence="2">20211129_DDA</strain>
        <tissue evidence="2">Liver</tissue>
    </source>
</reference>
<dbReference type="EMBL" id="JANPWB010000014">
    <property type="protein sequence ID" value="KAJ1100412.1"/>
    <property type="molecule type" value="Genomic_DNA"/>
</dbReference>
<dbReference type="AlphaFoldDB" id="A0AAV7MD37"/>
<feature type="compositionally biased region" description="Basic and acidic residues" evidence="1">
    <location>
        <begin position="1"/>
        <end position="17"/>
    </location>
</feature>
<accession>A0AAV7MD37</accession>